<dbReference type="AlphaFoldDB" id="A0A2G1VYP6"/>
<dbReference type="Proteomes" id="UP000225740">
    <property type="component" value="Unassembled WGS sequence"/>
</dbReference>
<keyword evidence="1" id="KW-0812">Transmembrane</keyword>
<evidence type="ECO:0000313" key="3">
    <source>
        <dbReference type="Proteomes" id="UP000225740"/>
    </source>
</evidence>
<reference evidence="2 3" key="1">
    <citation type="submission" date="2017-06" db="EMBL/GenBank/DDBJ databases">
        <title>Description of Rhodopirellula bahusiensis sp. nov.</title>
        <authorList>
            <person name="Kizina J."/>
            <person name="Harder J."/>
        </authorList>
    </citation>
    <scope>NUCLEOTIDE SEQUENCE [LARGE SCALE GENOMIC DNA]</scope>
    <source>
        <strain evidence="2 3">SWK21</strain>
    </source>
</reference>
<evidence type="ECO:0000313" key="2">
    <source>
        <dbReference type="EMBL" id="PHQ31916.1"/>
    </source>
</evidence>
<protein>
    <submittedName>
        <fullName evidence="2">Uncharacterized protein</fullName>
    </submittedName>
</protein>
<sequence length="203" mass="21583">MEKTAPVKCPCGFGFRIRREAVGNRVICPNCEKGHDIPAEWIRRFDPSPGQPVDPSTASVVPQPMAPAPKPAVAQAELASSVANAPATPEAFNAYQSAISMNGESRVRPTTVARDGKSRFWALETCAFILKCSAVLIVALWLISSIGVFLFGLANGGSDVIATLIPLGVTTVSVLLFGVLLWAVAEVIAVLLAIEENTRNGRR</sequence>
<feature type="transmembrane region" description="Helical" evidence="1">
    <location>
        <begin position="174"/>
        <end position="194"/>
    </location>
</feature>
<feature type="transmembrane region" description="Helical" evidence="1">
    <location>
        <begin position="128"/>
        <end position="154"/>
    </location>
</feature>
<dbReference type="EMBL" id="NIZW01000036">
    <property type="protein sequence ID" value="PHQ31916.1"/>
    <property type="molecule type" value="Genomic_DNA"/>
</dbReference>
<dbReference type="RefSeq" id="WP_099263979.1">
    <property type="nucleotide sequence ID" value="NZ_NIZW01000036.1"/>
</dbReference>
<keyword evidence="3" id="KW-1185">Reference proteome</keyword>
<proteinExistence type="predicted"/>
<dbReference type="GeneID" id="90611803"/>
<evidence type="ECO:0000256" key="1">
    <source>
        <dbReference type="SAM" id="Phobius"/>
    </source>
</evidence>
<organism evidence="2 3">
    <name type="scientific">Rhodopirellula bahusiensis</name>
    <dbReference type="NCBI Taxonomy" id="2014065"/>
    <lineage>
        <taxon>Bacteria</taxon>
        <taxon>Pseudomonadati</taxon>
        <taxon>Planctomycetota</taxon>
        <taxon>Planctomycetia</taxon>
        <taxon>Pirellulales</taxon>
        <taxon>Pirellulaceae</taxon>
        <taxon>Rhodopirellula</taxon>
    </lineage>
</organism>
<accession>A0A2G1VYP6</accession>
<keyword evidence="1" id="KW-0472">Membrane</keyword>
<gene>
    <name evidence="2" type="ORF">CEE69_28490</name>
</gene>
<comment type="caution">
    <text evidence="2">The sequence shown here is derived from an EMBL/GenBank/DDBJ whole genome shotgun (WGS) entry which is preliminary data.</text>
</comment>
<keyword evidence="1" id="KW-1133">Transmembrane helix</keyword>
<name>A0A2G1VYP6_9BACT</name>